<accession>A0AAN4UT95</accession>
<gene>
    <name evidence="1" type="ORF">GCM10008024_30320</name>
</gene>
<evidence type="ECO:0000313" key="2">
    <source>
        <dbReference type="Proteomes" id="UP000634647"/>
    </source>
</evidence>
<evidence type="ECO:0000313" key="1">
    <source>
        <dbReference type="EMBL" id="GHE04179.1"/>
    </source>
</evidence>
<proteinExistence type="predicted"/>
<sequence>MAQWLRVRRRFLYTWRQRFAGVSFGETEKDSEIRGLKRELTQVTRERDILKQSAAYFASDAK</sequence>
<name>A0AAN4UT95_9RHOB</name>
<dbReference type="Proteomes" id="UP000634647">
    <property type="component" value="Unassembled WGS sequence"/>
</dbReference>
<protein>
    <recommendedName>
        <fullName evidence="3">Transposase</fullName>
    </recommendedName>
</protein>
<dbReference type="SUPFAM" id="SSF46689">
    <property type="entry name" value="Homeodomain-like"/>
    <property type="match status" value="1"/>
</dbReference>
<reference evidence="1" key="2">
    <citation type="submission" date="2023-06" db="EMBL/GenBank/DDBJ databases">
        <authorList>
            <person name="Sun Q."/>
            <person name="Zhou Y."/>
        </authorList>
    </citation>
    <scope>NUCLEOTIDE SEQUENCE</scope>
    <source>
        <strain evidence="1">CGMCC 1.10859</strain>
    </source>
</reference>
<evidence type="ECO:0008006" key="3">
    <source>
        <dbReference type="Google" id="ProtNLM"/>
    </source>
</evidence>
<organism evidence="1 2">
    <name type="scientific">Allgaiera indica</name>
    <dbReference type="NCBI Taxonomy" id="765699"/>
    <lineage>
        <taxon>Bacteria</taxon>
        <taxon>Pseudomonadati</taxon>
        <taxon>Pseudomonadota</taxon>
        <taxon>Alphaproteobacteria</taxon>
        <taxon>Rhodobacterales</taxon>
        <taxon>Paracoccaceae</taxon>
        <taxon>Allgaiera</taxon>
    </lineage>
</organism>
<dbReference type="InterPro" id="IPR009057">
    <property type="entry name" value="Homeodomain-like_sf"/>
</dbReference>
<comment type="caution">
    <text evidence="1">The sequence shown here is derived from an EMBL/GenBank/DDBJ whole genome shotgun (WGS) entry which is preliminary data.</text>
</comment>
<dbReference type="EMBL" id="BNAB01000015">
    <property type="protein sequence ID" value="GHE04179.1"/>
    <property type="molecule type" value="Genomic_DNA"/>
</dbReference>
<dbReference type="AlphaFoldDB" id="A0AAN4UT95"/>
<reference evidence="1" key="1">
    <citation type="journal article" date="2014" name="Int. J. Syst. Evol. Microbiol.">
        <title>Complete genome sequence of Corynebacterium casei LMG S-19264T (=DSM 44701T), isolated from a smear-ripened cheese.</title>
        <authorList>
            <consortium name="US DOE Joint Genome Institute (JGI-PGF)"/>
            <person name="Walter F."/>
            <person name="Albersmeier A."/>
            <person name="Kalinowski J."/>
            <person name="Ruckert C."/>
        </authorList>
    </citation>
    <scope>NUCLEOTIDE SEQUENCE</scope>
    <source>
        <strain evidence="1">CGMCC 1.10859</strain>
    </source>
</reference>